<evidence type="ECO:0000256" key="1">
    <source>
        <dbReference type="SAM" id="MobiDB-lite"/>
    </source>
</evidence>
<sequence>MGDSRGLGRTSKQRAWLLHQCLARLSCRRAESLCRPLGRETPAITGTSHCCSLLPGAHHDKPLGRAEVAAGALAEKGFQPNRPPFPTTLVLFPHNTWGVIMRGEGCAHAEHWPSVIRRITQFLRVSPVQLGSDGGLEMPAECPVSPGEAKKAPHLHIQTKRTAKQTLLS</sequence>
<dbReference type="GO" id="GO:0005524">
    <property type="term" value="F:ATP binding"/>
    <property type="evidence" value="ECO:0007669"/>
    <property type="project" value="UniProtKB-KW"/>
</dbReference>
<keyword evidence="2" id="KW-0547">Nucleotide-binding</keyword>
<keyword evidence="2" id="KW-0067">ATP-binding</keyword>
<dbReference type="AlphaFoldDB" id="A0A4D9DAT7"/>
<evidence type="ECO:0000313" key="3">
    <source>
        <dbReference type="Proteomes" id="UP000297703"/>
    </source>
</evidence>
<feature type="compositionally biased region" description="Basic residues" evidence="1">
    <location>
        <begin position="152"/>
        <end position="163"/>
    </location>
</feature>
<accession>A0A4D9DAT7</accession>
<proteinExistence type="predicted"/>
<reference evidence="2 3" key="1">
    <citation type="submission" date="2019-04" db="EMBL/GenBank/DDBJ databases">
        <title>Draft genome of the big-headed turtle Platysternon megacephalum.</title>
        <authorList>
            <person name="Gong S."/>
        </authorList>
    </citation>
    <scope>NUCLEOTIDE SEQUENCE [LARGE SCALE GENOMIC DNA]</scope>
    <source>
        <strain evidence="2">DO16091913</strain>
        <tissue evidence="2">Muscle</tissue>
    </source>
</reference>
<protein>
    <submittedName>
        <fullName evidence="2">Lipid A export permease/ATP-binding protein MsbA</fullName>
    </submittedName>
</protein>
<gene>
    <name evidence="2" type="ORF">DR999_PMT24058</name>
</gene>
<dbReference type="EMBL" id="QXTE01030426">
    <property type="protein sequence ID" value="TFJ94796.1"/>
    <property type="molecule type" value="Genomic_DNA"/>
</dbReference>
<evidence type="ECO:0000313" key="2">
    <source>
        <dbReference type="EMBL" id="TFJ94796.1"/>
    </source>
</evidence>
<feature type="region of interest" description="Disordered" evidence="1">
    <location>
        <begin position="142"/>
        <end position="169"/>
    </location>
</feature>
<dbReference type="Proteomes" id="UP000297703">
    <property type="component" value="Unassembled WGS sequence"/>
</dbReference>
<comment type="caution">
    <text evidence="2">The sequence shown here is derived from an EMBL/GenBank/DDBJ whole genome shotgun (WGS) entry which is preliminary data.</text>
</comment>
<organism evidence="2 3">
    <name type="scientific">Platysternon megacephalum</name>
    <name type="common">big-headed turtle</name>
    <dbReference type="NCBI Taxonomy" id="55544"/>
    <lineage>
        <taxon>Eukaryota</taxon>
        <taxon>Metazoa</taxon>
        <taxon>Chordata</taxon>
        <taxon>Craniata</taxon>
        <taxon>Vertebrata</taxon>
        <taxon>Euteleostomi</taxon>
        <taxon>Archelosauria</taxon>
        <taxon>Testudinata</taxon>
        <taxon>Testudines</taxon>
        <taxon>Cryptodira</taxon>
        <taxon>Durocryptodira</taxon>
        <taxon>Testudinoidea</taxon>
        <taxon>Platysternidae</taxon>
        <taxon>Platysternon</taxon>
    </lineage>
</organism>
<keyword evidence="3" id="KW-1185">Reference proteome</keyword>
<reference evidence="2 3" key="2">
    <citation type="submission" date="2019-04" db="EMBL/GenBank/DDBJ databases">
        <title>The genome sequence of big-headed turtle.</title>
        <authorList>
            <person name="Gong S."/>
        </authorList>
    </citation>
    <scope>NUCLEOTIDE SEQUENCE [LARGE SCALE GENOMIC DNA]</scope>
    <source>
        <strain evidence="2">DO16091913</strain>
        <tissue evidence="2">Muscle</tissue>
    </source>
</reference>
<name>A0A4D9DAT7_9SAUR</name>